<dbReference type="AlphaFoldDB" id="A0A5D0RP13"/>
<keyword evidence="1" id="KW-0732">Signal</keyword>
<evidence type="ECO:0000313" key="3">
    <source>
        <dbReference type="Proteomes" id="UP000322080"/>
    </source>
</evidence>
<name>A0A5D0RP13_9RHOB</name>
<evidence type="ECO:0000313" key="2">
    <source>
        <dbReference type="EMBL" id="TYB83320.1"/>
    </source>
</evidence>
<dbReference type="Proteomes" id="UP000322080">
    <property type="component" value="Unassembled WGS sequence"/>
</dbReference>
<proteinExistence type="predicted"/>
<organism evidence="2 3">
    <name type="scientific">Maritimibacter fusiformis</name>
    <dbReference type="NCBI Taxonomy" id="2603819"/>
    <lineage>
        <taxon>Bacteria</taxon>
        <taxon>Pseudomonadati</taxon>
        <taxon>Pseudomonadota</taxon>
        <taxon>Alphaproteobacteria</taxon>
        <taxon>Rhodobacterales</taxon>
        <taxon>Roseobacteraceae</taxon>
        <taxon>Maritimibacter</taxon>
    </lineage>
</organism>
<feature type="chain" id="PRO_5022927790" evidence="1">
    <location>
        <begin position="35"/>
        <end position="158"/>
    </location>
</feature>
<keyword evidence="3" id="KW-1185">Reference proteome</keyword>
<evidence type="ECO:0000256" key="1">
    <source>
        <dbReference type="SAM" id="SignalP"/>
    </source>
</evidence>
<sequence length="158" mass="17318">MRQPVRICTLALAAMLAVPATLVADTAYAPPAFAAGENGWEDYVEALTLDRASASGLSPTLDSAEAAVVLFLASRIRGDNDWKSAMVSDPDRKAKKALKAWKGWTLHSARLEARKLKDTRGYIRVWMDFTVDGDRETGSDDFTMLRDGDTWRIASPPS</sequence>
<reference evidence="2 3" key="1">
    <citation type="submission" date="2019-08" db="EMBL/GenBank/DDBJ databases">
        <title>Identification of a novel species of the genus Boseongicola.</title>
        <authorList>
            <person name="Zhang X.-Q."/>
        </authorList>
    </citation>
    <scope>NUCLEOTIDE SEQUENCE [LARGE SCALE GENOMIC DNA]</scope>
    <source>
        <strain evidence="2 3">HY14</strain>
    </source>
</reference>
<accession>A0A5D0RP13</accession>
<comment type="caution">
    <text evidence="2">The sequence shown here is derived from an EMBL/GenBank/DDBJ whole genome shotgun (WGS) entry which is preliminary data.</text>
</comment>
<dbReference type="RefSeq" id="WP_148376410.1">
    <property type="nucleotide sequence ID" value="NZ_VSIY01000003.1"/>
</dbReference>
<feature type="signal peptide" evidence="1">
    <location>
        <begin position="1"/>
        <end position="34"/>
    </location>
</feature>
<protein>
    <submittedName>
        <fullName evidence="2">Uncharacterized protein</fullName>
    </submittedName>
</protein>
<dbReference type="EMBL" id="VSIY01000003">
    <property type="protein sequence ID" value="TYB83320.1"/>
    <property type="molecule type" value="Genomic_DNA"/>
</dbReference>
<gene>
    <name evidence="2" type="ORF">FVF75_03855</name>
</gene>